<evidence type="ECO:0000256" key="6">
    <source>
        <dbReference type="SAM" id="Phobius"/>
    </source>
</evidence>
<name>A0ABD1F8J5_HYPHA</name>
<feature type="transmembrane region" description="Helical" evidence="6">
    <location>
        <begin position="72"/>
        <end position="95"/>
    </location>
</feature>
<gene>
    <name evidence="7" type="ORF">ABEB36_003242</name>
</gene>
<protein>
    <recommendedName>
        <fullName evidence="9">Leptin receptor gene-related protein</fullName>
    </recommendedName>
</protein>
<sequence length="137" mass="15081">MQHLVLYHLSWILALVSLAFAGSVGMTFVILACALPQFGLWWPFFVFLFYVLAPLPTLMARRFSDHSGSSNSCLETAIFLTMGILVCSFALPIVLARGTVIQWGACGLTLAGNVIVYGTLLGFFLAFEADDSDYNMW</sequence>
<evidence type="ECO:0000256" key="5">
    <source>
        <dbReference type="ARBA" id="ARBA00023136"/>
    </source>
</evidence>
<dbReference type="AlphaFoldDB" id="A0ABD1F8J5"/>
<keyword evidence="8" id="KW-1185">Reference proteome</keyword>
<dbReference type="PANTHER" id="PTHR12050:SF0">
    <property type="entry name" value="RH04491P"/>
    <property type="match status" value="1"/>
</dbReference>
<evidence type="ECO:0000256" key="3">
    <source>
        <dbReference type="ARBA" id="ARBA00022692"/>
    </source>
</evidence>
<evidence type="ECO:0000256" key="2">
    <source>
        <dbReference type="ARBA" id="ARBA00005645"/>
    </source>
</evidence>
<feature type="transmembrane region" description="Helical" evidence="6">
    <location>
        <begin position="40"/>
        <end position="60"/>
    </location>
</feature>
<evidence type="ECO:0008006" key="9">
    <source>
        <dbReference type="Google" id="ProtNLM"/>
    </source>
</evidence>
<evidence type="ECO:0000313" key="7">
    <source>
        <dbReference type="EMBL" id="KAL1513903.1"/>
    </source>
</evidence>
<evidence type="ECO:0000256" key="4">
    <source>
        <dbReference type="ARBA" id="ARBA00022989"/>
    </source>
</evidence>
<dbReference type="Pfam" id="PF04133">
    <property type="entry name" value="Vps55"/>
    <property type="match status" value="1"/>
</dbReference>
<comment type="subcellular location">
    <subcellularLocation>
        <location evidence="1">Membrane</location>
        <topology evidence="1">Multi-pass membrane protein</topology>
    </subcellularLocation>
</comment>
<organism evidence="7 8">
    <name type="scientific">Hypothenemus hampei</name>
    <name type="common">Coffee berry borer</name>
    <dbReference type="NCBI Taxonomy" id="57062"/>
    <lineage>
        <taxon>Eukaryota</taxon>
        <taxon>Metazoa</taxon>
        <taxon>Ecdysozoa</taxon>
        <taxon>Arthropoda</taxon>
        <taxon>Hexapoda</taxon>
        <taxon>Insecta</taxon>
        <taxon>Pterygota</taxon>
        <taxon>Neoptera</taxon>
        <taxon>Endopterygota</taxon>
        <taxon>Coleoptera</taxon>
        <taxon>Polyphaga</taxon>
        <taxon>Cucujiformia</taxon>
        <taxon>Curculionidae</taxon>
        <taxon>Scolytinae</taxon>
        <taxon>Hypothenemus</taxon>
    </lineage>
</organism>
<dbReference type="PANTHER" id="PTHR12050">
    <property type="entry name" value="LEPTIN RECEPTOR-RELATED"/>
    <property type="match status" value="1"/>
</dbReference>
<dbReference type="GO" id="GO:0016020">
    <property type="term" value="C:membrane"/>
    <property type="evidence" value="ECO:0007669"/>
    <property type="project" value="UniProtKB-SubCell"/>
</dbReference>
<comment type="caution">
    <text evidence="7">The sequence shown here is derived from an EMBL/GenBank/DDBJ whole genome shotgun (WGS) entry which is preliminary data.</text>
</comment>
<dbReference type="Proteomes" id="UP001566132">
    <property type="component" value="Unassembled WGS sequence"/>
</dbReference>
<dbReference type="EMBL" id="JBDJPC010000002">
    <property type="protein sequence ID" value="KAL1513903.1"/>
    <property type="molecule type" value="Genomic_DNA"/>
</dbReference>
<accession>A0ABD1F8J5</accession>
<feature type="transmembrane region" description="Helical" evidence="6">
    <location>
        <begin position="12"/>
        <end position="34"/>
    </location>
</feature>
<evidence type="ECO:0000256" key="1">
    <source>
        <dbReference type="ARBA" id="ARBA00004141"/>
    </source>
</evidence>
<evidence type="ECO:0000313" key="8">
    <source>
        <dbReference type="Proteomes" id="UP001566132"/>
    </source>
</evidence>
<keyword evidence="5 6" id="KW-0472">Membrane</keyword>
<dbReference type="InterPro" id="IPR007262">
    <property type="entry name" value="Vps55/LEPROT"/>
</dbReference>
<comment type="similarity">
    <text evidence="2">Belongs to the OB-RGRP/VPS55 family.</text>
</comment>
<reference evidence="7 8" key="1">
    <citation type="submission" date="2024-05" db="EMBL/GenBank/DDBJ databases">
        <title>Genetic variation in Jamaican populations of the coffee berry borer (Hypothenemus hampei).</title>
        <authorList>
            <person name="Errbii M."/>
            <person name="Myrie A."/>
        </authorList>
    </citation>
    <scope>NUCLEOTIDE SEQUENCE [LARGE SCALE GENOMIC DNA]</scope>
    <source>
        <strain evidence="7">JA-Hopewell-2020-01-JO</strain>
        <tissue evidence="7">Whole body</tissue>
    </source>
</reference>
<keyword evidence="4 6" id="KW-1133">Transmembrane helix</keyword>
<keyword evidence="3 6" id="KW-0812">Transmembrane</keyword>
<proteinExistence type="inferred from homology"/>
<feature type="transmembrane region" description="Helical" evidence="6">
    <location>
        <begin position="101"/>
        <end position="127"/>
    </location>
</feature>